<dbReference type="InParanoid" id="A0A409WU72"/>
<evidence type="ECO:0000313" key="2">
    <source>
        <dbReference type="Proteomes" id="UP000283269"/>
    </source>
</evidence>
<reference evidence="1 2" key="1">
    <citation type="journal article" date="2018" name="Evol. Lett.">
        <title>Horizontal gene cluster transfer increased hallucinogenic mushroom diversity.</title>
        <authorList>
            <person name="Reynolds H.T."/>
            <person name="Vijayakumar V."/>
            <person name="Gluck-Thaler E."/>
            <person name="Korotkin H.B."/>
            <person name="Matheny P.B."/>
            <person name="Slot J.C."/>
        </authorList>
    </citation>
    <scope>NUCLEOTIDE SEQUENCE [LARGE SCALE GENOMIC DNA]</scope>
    <source>
        <strain evidence="1 2">2631</strain>
    </source>
</reference>
<organism evidence="1 2">
    <name type="scientific">Psilocybe cyanescens</name>
    <dbReference type="NCBI Taxonomy" id="93625"/>
    <lineage>
        <taxon>Eukaryota</taxon>
        <taxon>Fungi</taxon>
        <taxon>Dikarya</taxon>
        <taxon>Basidiomycota</taxon>
        <taxon>Agaricomycotina</taxon>
        <taxon>Agaricomycetes</taxon>
        <taxon>Agaricomycetidae</taxon>
        <taxon>Agaricales</taxon>
        <taxon>Agaricineae</taxon>
        <taxon>Strophariaceae</taxon>
        <taxon>Psilocybe</taxon>
    </lineage>
</organism>
<name>A0A409WU72_PSICY</name>
<accession>A0A409WU72</accession>
<gene>
    <name evidence="1" type="ORF">CVT25_014668</name>
</gene>
<proteinExistence type="predicted"/>
<protein>
    <submittedName>
        <fullName evidence="1">Uncharacterized protein</fullName>
    </submittedName>
</protein>
<keyword evidence="2" id="KW-1185">Reference proteome</keyword>
<dbReference type="AlphaFoldDB" id="A0A409WU72"/>
<comment type="caution">
    <text evidence="1">The sequence shown here is derived from an EMBL/GenBank/DDBJ whole genome shotgun (WGS) entry which is preliminary data.</text>
</comment>
<dbReference type="EMBL" id="NHYD01003190">
    <property type="protein sequence ID" value="PPQ82016.1"/>
    <property type="molecule type" value="Genomic_DNA"/>
</dbReference>
<sequence>MTVSISFMDKSINFPKFLRSWQGRLIAESVNVDNTLLEMLANNDHYDSLLNGPQNVIPGHGFFSLNTSDLPLDIPDALTPDNDRKLAGNGRGVDFLRRLQQ</sequence>
<dbReference type="Proteomes" id="UP000283269">
    <property type="component" value="Unassembled WGS sequence"/>
</dbReference>
<evidence type="ECO:0000313" key="1">
    <source>
        <dbReference type="EMBL" id="PPQ82016.1"/>
    </source>
</evidence>